<dbReference type="OrthoDB" id="5828355at2759"/>
<reference evidence="9" key="1">
    <citation type="submission" date="2017-02" db="UniProtKB">
        <authorList>
            <consortium name="WormBaseParasite"/>
        </authorList>
    </citation>
    <scope>IDENTIFICATION</scope>
</reference>
<dbReference type="PANTHER" id="PTHR37969:SF1">
    <property type="entry name" value="PROTEIN CBG13105"/>
    <property type="match status" value="1"/>
</dbReference>
<dbReference type="Gene3D" id="3.30.1120.50">
    <property type="entry name" value="Pepsin inhibitor-3"/>
    <property type="match status" value="2"/>
</dbReference>
<comment type="similarity">
    <text evidence="2">Belongs to the protease inhibitor I33 family.</text>
</comment>
<keyword evidence="5" id="KW-1015">Disulfide bond</keyword>
<feature type="domain" description="Pepsin inhibitor-3-like repeated" evidence="6">
    <location>
        <begin position="22"/>
        <end position="86"/>
    </location>
</feature>
<dbReference type="PANTHER" id="PTHR37969">
    <property type="entry name" value="PROTEIN CBG07421-RELATED"/>
    <property type="match status" value="1"/>
</dbReference>
<dbReference type="InterPro" id="IPR038412">
    <property type="entry name" value="Pepsin-I3_sf"/>
</dbReference>
<dbReference type="EMBL" id="UYYF01004554">
    <property type="protein sequence ID" value="VDN05370.1"/>
    <property type="molecule type" value="Genomic_DNA"/>
</dbReference>
<evidence type="ECO:0000256" key="3">
    <source>
        <dbReference type="ARBA" id="ARBA00022525"/>
    </source>
</evidence>
<dbReference type="SUPFAM" id="SSF55149">
    <property type="entry name" value="Pepsin inhibitor-3"/>
    <property type="match status" value="1"/>
</dbReference>
<dbReference type="AlphaFoldDB" id="A0A0N5D4I5"/>
<organism evidence="9">
    <name type="scientific">Thelazia callipaeda</name>
    <name type="common">Oriental eyeworm</name>
    <name type="synonym">Parasitic nematode</name>
    <dbReference type="NCBI Taxonomy" id="103827"/>
    <lineage>
        <taxon>Eukaryota</taxon>
        <taxon>Metazoa</taxon>
        <taxon>Ecdysozoa</taxon>
        <taxon>Nematoda</taxon>
        <taxon>Chromadorea</taxon>
        <taxon>Rhabditida</taxon>
        <taxon>Spirurina</taxon>
        <taxon>Spiruromorpha</taxon>
        <taxon>Thelazioidea</taxon>
        <taxon>Thelaziidae</taxon>
        <taxon>Thelazia</taxon>
    </lineage>
</organism>
<protein>
    <submittedName>
        <fullName evidence="9">Pepsin-I3 domain-containing protein</fullName>
    </submittedName>
</protein>
<evidence type="ECO:0000256" key="1">
    <source>
        <dbReference type="ARBA" id="ARBA00004613"/>
    </source>
</evidence>
<dbReference type="CDD" id="cd00225">
    <property type="entry name" value="API3"/>
    <property type="match status" value="1"/>
</dbReference>
<dbReference type="WBParaSite" id="TCLT_0000788001-mRNA-1">
    <property type="protein sequence ID" value="TCLT_0000788001-mRNA-1"/>
    <property type="gene ID" value="TCLT_0000788001"/>
</dbReference>
<dbReference type="InterPro" id="IPR051901">
    <property type="entry name" value="Protease_Inhibitor_I33"/>
</dbReference>
<dbReference type="Proteomes" id="UP000276776">
    <property type="component" value="Unassembled WGS sequence"/>
</dbReference>
<comment type="subcellular location">
    <subcellularLocation>
        <location evidence="1">Secreted</location>
    </subcellularLocation>
</comment>
<dbReference type="GO" id="GO:0005576">
    <property type="term" value="C:extracellular region"/>
    <property type="evidence" value="ECO:0007669"/>
    <property type="project" value="UniProtKB-SubCell"/>
</dbReference>
<proteinExistence type="inferred from homology"/>
<evidence type="ECO:0000313" key="9">
    <source>
        <dbReference type="WBParaSite" id="TCLT_0000788001-mRNA-1"/>
    </source>
</evidence>
<dbReference type="OMA" id="YFDGCMV"/>
<name>A0A0N5D4I5_THECL</name>
<keyword evidence="4" id="KW-0732">Signal</keyword>
<evidence type="ECO:0000256" key="4">
    <source>
        <dbReference type="ARBA" id="ARBA00022729"/>
    </source>
</evidence>
<keyword evidence="3" id="KW-0964">Secreted</keyword>
<evidence type="ECO:0000313" key="8">
    <source>
        <dbReference type="Proteomes" id="UP000276776"/>
    </source>
</evidence>
<evidence type="ECO:0000313" key="7">
    <source>
        <dbReference type="EMBL" id="VDN05370.1"/>
    </source>
</evidence>
<evidence type="ECO:0000259" key="6">
    <source>
        <dbReference type="Pfam" id="PF06394"/>
    </source>
</evidence>
<dbReference type="Pfam" id="PF06394">
    <property type="entry name" value="Pepsin-I3"/>
    <property type="match status" value="2"/>
</dbReference>
<feature type="domain" description="Pepsin inhibitor-3-like repeated" evidence="6">
    <location>
        <begin position="111"/>
        <end position="183"/>
    </location>
</feature>
<evidence type="ECO:0000256" key="2">
    <source>
        <dbReference type="ARBA" id="ARBA00008019"/>
    </source>
</evidence>
<dbReference type="InterPro" id="IPR010480">
    <property type="entry name" value="Pepsin-I3"/>
</dbReference>
<accession>A0A0N5D4I5</accession>
<reference evidence="7 8" key="2">
    <citation type="submission" date="2018-11" db="EMBL/GenBank/DDBJ databases">
        <authorList>
            <consortium name="Pathogen Informatics"/>
        </authorList>
    </citation>
    <scope>NUCLEOTIDE SEQUENCE [LARGE SCALE GENOMIC DNA]</scope>
</reference>
<keyword evidence="8" id="KW-1185">Reference proteome</keyword>
<sequence length="233" mass="26692">MHTNWLALTITLLEANTLGRHTKRFSGFSAAGIAGTAGCVVAGEKLFINGLYSRNLTSTEQLELEMYLKKLSDYKKEIKELDDKRRLWLTRKYDQKNVKANENTTNINFPKAPKKPSFCSAAETTQYYFEGCMVQNGKVYVGQEYVRDLSEKEKEDLKIFDAKMVAYQKHLTSFIQHQINSVFTDKLDLFNIFKDFRSRNSLETETTTTVATPQTTTTPVEMPEAPTFCITIY</sequence>
<gene>
    <name evidence="7" type="ORF">TCLT_LOCUS7869</name>
</gene>
<evidence type="ECO:0000256" key="5">
    <source>
        <dbReference type="ARBA" id="ARBA00023157"/>
    </source>
</evidence>